<keyword evidence="2" id="KW-0325">Glycoprotein</keyword>
<evidence type="ECO:0008006" key="5">
    <source>
        <dbReference type="Google" id="ProtNLM"/>
    </source>
</evidence>
<gene>
    <name evidence="3" type="ORF">LR48_Vigan09g238700</name>
</gene>
<dbReference type="EMBL" id="CM003379">
    <property type="protein sequence ID" value="KOM53728.1"/>
    <property type="molecule type" value="Genomic_DNA"/>
</dbReference>
<dbReference type="Gramene" id="KOM53728">
    <property type="protein sequence ID" value="KOM53728"/>
    <property type="gene ID" value="LR48_Vigan09g238700"/>
</dbReference>
<evidence type="ECO:0000256" key="1">
    <source>
        <dbReference type="ARBA" id="ARBA00004589"/>
    </source>
</evidence>
<dbReference type="InterPro" id="IPR044788">
    <property type="entry name" value="X8_dom_prot"/>
</dbReference>
<evidence type="ECO:0000313" key="4">
    <source>
        <dbReference type="Proteomes" id="UP000053144"/>
    </source>
</evidence>
<name>A0A0L9VFE8_PHAAN</name>
<sequence>MNTASYAFNDYFRKHEIAEENCNFGNNAAITSLNPSFGNCKFPSSSIVNNGNLSGSASSTDRCPVKTQVGAVELFGGGGFGHLLSPLIYSP</sequence>
<keyword evidence="2" id="KW-0449">Lipoprotein</keyword>
<proteinExistence type="predicted"/>
<accession>A0A0L9VFE8</accession>
<comment type="subcellular location">
    <subcellularLocation>
        <location evidence="1">Membrane</location>
        <topology evidence="1">Lipid-anchor</topology>
        <topology evidence="1">GPI-anchor</topology>
    </subcellularLocation>
</comment>
<evidence type="ECO:0000313" key="3">
    <source>
        <dbReference type="EMBL" id="KOM53728.1"/>
    </source>
</evidence>
<keyword evidence="2" id="KW-0472">Membrane</keyword>
<keyword evidence="2" id="KW-0336">GPI-anchor</keyword>
<dbReference type="GO" id="GO:0098552">
    <property type="term" value="C:side of membrane"/>
    <property type="evidence" value="ECO:0007669"/>
    <property type="project" value="UniProtKB-KW"/>
</dbReference>
<dbReference type="AlphaFoldDB" id="A0A0L9VFE8"/>
<dbReference type="PANTHER" id="PTHR31044:SF33">
    <property type="entry name" value="PLASMODESMATA CALLOSE-BINDING PROTEIN 5"/>
    <property type="match status" value="1"/>
</dbReference>
<protein>
    <recommendedName>
        <fullName evidence="5">X8 domain-containing protein</fullName>
    </recommendedName>
</protein>
<reference evidence="4" key="1">
    <citation type="journal article" date="2015" name="Proc. Natl. Acad. Sci. U.S.A.">
        <title>Genome sequencing of adzuki bean (Vigna angularis) provides insight into high starch and low fat accumulation and domestication.</title>
        <authorList>
            <person name="Yang K."/>
            <person name="Tian Z."/>
            <person name="Chen C."/>
            <person name="Luo L."/>
            <person name="Zhao B."/>
            <person name="Wang Z."/>
            <person name="Yu L."/>
            <person name="Li Y."/>
            <person name="Sun Y."/>
            <person name="Li W."/>
            <person name="Chen Y."/>
            <person name="Li Y."/>
            <person name="Zhang Y."/>
            <person name="Ai D."/>
            <person name="Zhao J."/>
            <person name="Shang C."/>
            <person name="Ma Y."/>
            <person name="Wu B."/>
            <person name="Wang M."/>
            <person name="Gao L."/>
            <person name="Sun D."/>
            <person name="Zhang P."/>
            <person name="Guo F."/>
            <person name="Wang W."/>
            <person name="Li Y."/>
            <person name="Wang J."/>
            <person name="Varshney R.K."/>
            <person name="Wang J."/>
            <person name="Ling H.Q."/>
            <person name="Wan P."/>
        </authorList>
    </citation>
    <scope>NUCLEOTIDE SEQUENCE</scope>
    <source>
        <strain evidence="4">cv. Jingnong 6</strain>
    </source>
</reference>
<dbReference type="PANTHER" id="PTHR31044">
    <property type="entry name" value="BETA-1,3 GLUCANASE"/>
    <property type="match status" value="1"/>
</dbReference>
<dbReference type="Proteomes" id="UP000053144">
    <property type="component" value="Chromosome 9"/>
</dbReference>
<evidence type="ECO:0000256" key="2">
    <source>
        <dbReference type="ARBA" id="ARBA00022622"/>
    </source>
</evidence>
<dbReference type="STRING" id="3914.A0A0L9VFE8"/>
<organism evidence="3 4">
    <name type="scientific">Phaseolus angularis</name>
    <name type="common">Azuki bean</name>
    <name type="synonym">Vigna angularis</name>
    <dbReference type="NCBI Taxonomy" id="3914"/>
    <lineage>
        <taxon>Eukaryota</taxon>
        <taxon>Viridiplantae</taxon>
        <taxon>Streptophyta</taxon>
        <taxon>Embryophyta</taxon>
        <taxon>Tracheophyta</taxon>
        <taxon>Spermatophyta</taxon>
        <taxon>Magnoliopsida</taxon>
        <taxon>eudicotyledons</taxon>
        <taxon>Gunneridae</taxon>
        <taxon>Pentapetalae</taxon>
        <taxon>rosids</taxon>
        <taxon>fabids</taxon>
        <taxon>Fabales</taxon>
        <taxon>Fabaceae</taxon>
        <taxon>Papilionoideae</taxon>
        <taxon>50 kb inversion clade</taxon>
        <taxon>NPAAA clade</taxon>
        <taxon>indigoferoid/millettioid clade</taxon>
        <taxon>Phaseoleae</taxon>
        <taxon>Vigna</taxon>
    </lineage>
</organism>